<dbReference type="InterPro" id="IPR050721">
    <property type="entry name" value="Trk_Ktr_HKT_K-transport"/>
</dbReference>
<dbReference type="KEGG" id="eac:EAL2_c08880"/>
<sequence length="217" mass="23896">MKRQFAVIGCGRFGASLARTLYALGQEVMVVDRSEERIQSISDFVTYAVQADATDEKTLKSLGIRNFDTAVISIGSDIQSSIMATLMTKELGVKYVLCKAQNEMQAKVLYKIGADKVVFPERDMGVKVAHNLVSQNVLEYIELSPDFSIVEIVAPRKWVGKTMKDLDLRAKLGINVMAVKHPYGITISPPADKVLNGDDILVVVGRSDVINKIEAME</sequence>
<dbReference type="InterPro" id="IPR036291">
    <property type="entry name" value="NAD(P)-bd_dom_sf"/>
</dbReference>
<evidence type="ECO:0000259" key="1">
    <source>
        <dbReference type="PROSITE" id="PS51201"/>
    </source>
</evidence>
<dbReference type="GO" id="GO:0006813">
    <property type="term" value="P:potassium ion transport"/>
    <property type="evidence" value="ECO:0007669"/>
    <property type="project" value="InterPro"/>
</dbReference>
<dbReference type="PROSITE" id="PS51202">
    <property type="entry name" value="RCK_C"/>
    <property type="match status" value="1"/>
</dbReference>
<dbReference type="PANTHER" id="PTHR43833:SF7">
    <property type="entry name" value="KTR SYSTEM POTASSIUM UPTAKE PROTEIN C"/>
    <property type="match status" value="1"/>
</dbReference>
<dbReference type="Gene3D" id="3.40.50.720">
    <property type="entry name" value="NAD(P)-binding Rossmann-like Domain"/>
    <property type="match status" value="1"/>
</dbReference>
<dbReference type="InterPro" id="IPR006037">
    <property type="entry name" value="RCK_C"/>
</dbReference>
<dbReference type="STRING" id="1286171.EAL2_c08880"/>
<dbReference type="OrthoDB" id="9776294at2"/>
<dbReference type="GO" id="GO:0008324">
    <property type="term" value="F:monoatomic cation transmembrane transporter activity"/>
    <property type="evidence" value="ECO:0007669"/>
    <property type="project" value="InterPro"/>
</dbReference>
<name>W8TEF6_PEPAC</name>
<dbReference type="PROSITE" id="PS51201">
    <property type="entry name" value="RCK_N"/>
    <property type="match status" value="1"/>
</dbReference>
<dbReference type="Pfam" id="PF02254">
    <property type="entry name" value="TrkA_N"/>
    <property type="match status" value="1"/>
</dbReference>
<dbReference type="AlphaFoldDB" id="W8TEF6"/>
<evidence type="ECO:0000313" key="4">
    <source>
        <dbReference type="Proteomes" id="UP000019591"/>
    </source>
</evidence>
<dbReference type="SUPFAM" id="SSF51735">
    <property type="entry name" value="NAD(P)-binding Rossmann-fold domains"/>
    <property type="match status" value="1"/>
</dbReference>
<dbReference type="EMBL" id="CP007452">
    <property type="protein sequence ID" value="AHM56188.1"/>
    <property type="molecule type" value="Genomic_DNA"/>
</dbReference>
<dbReference type="Gene3D" id="3.30.70.1450">
    <property type="entry name" value="Regulator of K+ conductance, C-terminal domain"/>
    <property type="match status" value="1"/>
</dbReference>
<dbReference type="PATRIC" id="fig|1286171.3.peg.840"/>
<dbReference type="InterPro" id="IPR036721">
    <property type="entry name" value="RCK_C_sf"/>
</dbReference>
<proteinExistence type="predicted"/>
<feature type="domain" description="RCK N-terminal" evidence="1">
    <location>
        <begin position="2"/>
        <end position="118"/>
    </location>
</feature>
<organism evidence="3 4">
    <name type="scientific">Peptoclostridium acidaminophilum DSM 3953</name>
    <dbReference type="NCBI Taxonomy" id="1286171"/>
    <lineage>
        <taxon>Bacteria</taxon>
        <taxon>Bacillati</taxon>
        <taxon>Bacillota</taxon>
        <taxon>Clostridia</taxon>
        <taxon>Peptostreptococcales</taxon>
        <taxon>Peptoclostridiaceae</taxon>
        <taxon>Peptoclostridium</taxon>
    </lineage>
</organism>
<dbReference type="Proteomes" id="UP000019591">
    <property type="component" value="Chromosome"/>
</dbReference>
<dbReference type="InterPro" id="IPR003148">
    <property type="entry name" value="RCK_N"/>
</dbReference>
<protein>
    <submittedName>
        <fullName evidence="3">K+ transport systems, NAD-binding component KtrC</fullName>
    </submittedName>
</protein>
<reference evidence="3 4" key="1">
    <citation type="journal article" date="2014" name="Genome Announc.">
        <title>Complete Genome Sequence of Amino Acid-Utilizing Eubacterium acidaminophilum al-2 (DSM 3953).</title>
        <authorList>
            <person name="Poehlein A."/>
            <person name="Andreesen J.R."/>
            <person name="Daniel R."/>
        </authorList>
    </citation>
    <scope>NUCLEOTIDE SEQUENCE [LARGE SCALE GENOMIC DNA]</scope>
    <source>
        <strain evidence="3 4">DSM 3953</strain>
    </source>
</reference>
<dbReference type="HOGENOM" id="CLU_046525_3_2_9"/>
<dbReference type="PANTHER" id="PTHR43833">
    <property type="entry name" value="POTASSIUM CHANNEL PROTEIN 2-RELATED-RELATED"/>
    <property type="match status" value="1"/>
</dbReference>
<feature type="domain" description="RCK C-terminal" evidence="2">
    <location>
        <begin position="135"/>
        <end position="217"/>
    </location>
</feature>
<dbReference type="SUPFAM" id="SSF116726">
    <property type="entry name" value="TrkA C-terminal domain-like"/>
    <property type="match status" value="1"/>
</dbReference>
<dbReference type="Pfam" id="PF02080">
    <property type="entry name" value="TrkA_C"/>
    <property type="match status" value="1"/>
</dbReference>
<evidence type="ECO:0000313" key="3">
    <source>
        <dbReference type="EMBL" id="AHM56188.1"/>
    </source>
</evidence>
<keyword evidence="4" id="KW-1185">Reference proteome</keyword>
<dbReference type="eggNOG" id="COG0569">
    <property type="taxonomic scope" value="Bacteria"/>
</dbReference>
<dbReference type="RefSeq" id="WP_025435208.1">
    <property type="nucleotide sequence ID" value="NZ_CP007452.1"/>
</dbReference>
<evidence type="ECO:0000259" key="2">
    <source>
        <dbReference type="PROSITE" id="PS51202"/>
    </source>
</evidence>
<accession>W8TEF6</accession>
<gene>
    <name evidence="3" type="primary">ktrC</name>
    <name evidence="3" type="ORF">EAL2_c08880</name>
</gene>